<keyword evidence="2" id="KW-0472">Membrane</keyword>
<feature type="transmembrane region" description="Helical" evidence="2">
    <location>
        <begin position="333"/>
        <end position="351"/>
    </location>
</feature>
<dbReference type="SUPFAM" id="SSF48452">
    <property type="entry name" value="TPR-like"/>
    <property type="match status" value="1"/>
</dbReference>
<dbReference type="GeneID" id="98647879"/>
<keyword evidence="2" id="KW-0812">Transmembrane</keyword>
<dbReference type="InterPro" id="IPR019734">
    <property type="entry name" value="TPR_rpt"/>
</dbReference>
<reference evidence="3 4" key="1">
    <citation type="submission" date="2019-08" db="EMBL/GenBank/DDBJ databases">
        <title>Deep-cultivation of Planctomycetes and their phenomic and genomic characterization uncovers novel biology.</title>
        <authorList>
            <person name="Wiegand S."/>
            <person name="Jogler M."/>
            <person name="Boedeker C."/>
            <person name="Pinto D."/>
            <person name="Vollmers J."/>
            <person name="Rivas-Marin E."/>
            <person name="Kohn T."/>
            <person name="Peeters S.H."/>
            <person name="Heuer A."/>
            <person name="Rast P."/>
            <person name="Oberbeckmann S."/>
            <person name="Bunk B."/>
            <person name="Jeske O."/>
            <person name="Meyerdierks A."/>
            <person name="Storesund J.E."/>
            <person name="Kallscheuer N."/>
            <person name="Luecker S."/>
            <person name="Lage O.M."/>
            <person name="Pohl T."/>
            <person name="Merkel B.J."/>
            <person name="Hornburger P."/>
            <person name="Mueller R.-W."/>
            <person name="Bruemmer F."/>
            <person name="Labrenz M."/>
            <person name="Spormann A.M."/>
            <person name="Op den Camp H."/>
            <person name="Overmann J."/>
            <person name="Amann R."/>
            <person name="Jetten M.S.M."/>
            <person name="Mascher T."/>
            <person name="Medema M.H."/>
            <person name="Devos D.P."/>
            <person name="Kaster A.-K."/>
            <person name="Ovreas L."/>
            <person name="Rohde M."/>
            <person name="Galperin M.Y."/>
            <person name="Jogler C."/>
        </authorList>
    </citation>
    <scope>NUCLEOTIDE SEQUENCE [LARGE SCALE GENOMIC DNA]</scope>
    <source>
        <strain evidence="3 4">DSM 8797</strain>
    </source>
</reference>
<evidence type="ECO:0000256" key="1">
    <source>
        <dbReference type="PROSITE-ProRule" id="PRU00339"/>
    </source>
</evidence>
<evidence type="ECO:0000313" key="3">
    <source>
        <dbReference type="EMBL" id="QEG17486.1"/>
    </source>
</evidence>
<proteinExistence type="predicted"/>
<feature type="transmembrane region" description="Helical" evidence="2">
    <location>
        <begin position="279"/>
        <end position="296"/>
    </location>
</feature>
<feature type="transmembrane region" description="Helical" evidence="2">
    <location>
        <begin position="16"/>
        <end position="37"/>
    </location>
</feature>
<feature type="transmembrane region" description="Helical" evidence="2">
    <location>
        <begin position="77"/>
        <end position="101"/>
    </location>
</feature>
<feature type="transmembrane region" description="Helical" evidence="2">
    <location>
        <begin position="158"/>
        <end position="191"/>
    </location>
</feature>
<name>A0ABX5YNZ5_9PLAN</name>
<keyword evidence="1" id="KW-0802">TPR repeat</keyword>
<feature type="transmembrane region" description="Helical" evidence="2">
    <location>
        <begin position="302"/>
        <end position="321"/>
    </location>
</feature>
<feature type="transmembrane region" description="Helical" evidence="2">
    <location>
        <begin position="108"/>
        <end position="127"/>
    </location>
</feature>
<evidence type="ECO:0000313" key="4">
    <source>
        <dbReference type="Proteomes" id="UP000322887"/>
    </source>
</evidence>
<dbReference type="EMBL" id="CP042910">
    <property type="protein sequence ID" value="QEG17486.1"/>
    <property type="molecule type" value="Genomic_DNA"/>
</dbReference>
<sequence>MIEHDYSMIDRRLRRVLLFVITVSFVLTPIAAPDFWWELSRGRVVFSELSPPGPLLTAGTNIAEADWLGGLPFFLTWQLAGISGLMLLKFLAAGLLGYAILRQFEARLHWIAFAIVVLSFVTANSAWQPTPRLFDCWFLLLTCLLTERWAQAPNTKKLLLVLLTLLAWANLAPLCLLGIVVVTCVPWLPGISTRNSSFPKQSGLLVLFAIIAIMLTPRGWLTPYDSCIQLFPGLFYDQGLLAQTVWHPTFSAGLNIETIGLSILTMGMAVYLLTNCRGWIESIAFILFAIPAWTNYDSLAPCVIGISLLACHCLATYPLSFHRLKFSRYISPLMGRSLLVIGILILCLKSASGTLAGQSQRLGWGITPELDITLLAEAIGPVDYQGTAHGMDIASTGMLTWIKADRKIRPVRTVRQALLQGHLYQELTLNAELSNGWEFQHPRADNSWGGWWIRLKNRNCQLLLVPNGEAQTIRALLNSRWQPMSIDAAIIPYGWSGELLSSPKIVALLPIKDFLNRKQWNYSLPNPSGTPECSDWWGILTGSPNLHPALLQARTFRAMELYTAALRVLHPLLQHYPSPAVRREFILCQKELAYQEKLETGLHTPSSLRTFVLIQAQGSSDVDLIHAGPMLNETANPLRTSHTIERAIQHYTQGDWEAALRELSNTDSESLYAKAHILLESGDPDGAKKTFRQLIQLYPDDQLANPSKNMVDTLQ</sequence>
<feature type="transmembrane region" description="Helical" evidence="2">
    <location>
        <begin position="250"/>
        <end position="272"/>
    </location>
</feature>
<accession>A0ABX5YNZ5</accession>
<keyword evidence="4" id="KW-1185">Reference proteome</keyword>
<dbReference type="Gene3D" id="1.25.40.10">
    <property type="entry name" value="Tetratricopeptide repeat domain"/>
    <property type="match status" value="1"/>
</dbReference>
<dbReference type="Proteomes" id="UP000322887">
    <property type="component" value="Chromosome"/>
</dbReference>
<evidence type="ECO:0000256" key="2">
    <source>
        <dbReference type="SAM" id="Phobius"/>
    </source>
</evidence>
<gene>
    <name evidence="3" type="ORF">GmarT_33670</name>
</gene>
<feature type="transmembrane region" description="Helical" evidence="2">
    <location>
        <begin position="203"/>
        <end position="221"/>
    </location>
</feature>
<dbReference type="InterPro" id="IPR011990">
    <property type="entry name" value="TPR-like_helical_dom_sf"/>
</dbReference>
<keyword evidence="2" id="KW-1133">Transmembrane helix</keyword>
<organism evidence="3 4">
    <name type="scientific">Gimesia maris</name>
    <dbReference type="NCBI Taxonomy" id="122"/>
    <lineage>
        <taxon>Bacteria</taxon>
        <taxon>Pseudomonadati</taxon>
        <taxon>Planctomycetota</taxon>
        <taxon>Planctomycetia</taxon>
        <taxon>Planctomycetales</taxon>
        <taxon>Planctomycetaceae</taxon>
        <taxon>Gimesia</taxon>
    </lineage>
</organism>
<dbReference type="PROSITE" id="PS50005">
    <property type="entry name" value="TPR"/>
    <property type="match status" value="1"/>
</dbReference>
<dbReference type="RefSeq" id="WP_002647520.1">
    <property type="nucleotide sequence ID" value="NZ_CP042910.1"/>
</dbReference>
<feature type="repeat" description="TPR" evidence="1">
    <location>
        <begin position="668"/>
        <end position="701"/>
    </location>
</feature>
<protein>
    <submittedName>
        <fullName evidence="3">Tetratricopeptide repeat protein</fullName>
    </submittedName>
</protein>